<dbReference type="Proteomes" id="UP000475214">
    <property type="component" value="Unassembled WGS sequence"/>
</dbReference>
<dbReference type="Gene3D" id="3.40.50.1980">
    <property type="entry name" value="Nitrogenase molybdenum iron protein domain"/>
    <property type="match status" value="2"/>
</dbReference>
<sequence>MTATTAVKLRRALFPALAVAALTLSACGTSEDTDDADGGGDDTAQNDDAQNDDADGDAPEDAGPVTVTDARGEEITLDEPAQDVVALEWSEAEDLVILGVMPVGVADVEGYGTWVQSAPLDDSVTDVGTRQEPSVDSIVGLDPDLVITEDRGNNLIAQLEEYVPVMVIEGADASDNIGQMKENFTTIATAVGKDDEAEQILADFDATLADGRQQLEDAGVAGEQFAMADGWMEGSSVAIRMFGQGSLVSDLAEELGLVNAWDGEVDEAWGLGQTDVEGLTGLGDVHFFYSSSDEENVFAEGLADNAIWNDLPFVQSDQVYKLDDGTWTFGGPASSTHIVDQFVEILGG</sequence>
<evidence type="ECO:0000313" key="8">
    <source>
        <dbReference type="EMBL" id="NED99885.1"/>
    </source>
</evidence>
<accession>A0A6L9S433</accession>
<evidence type="ECO:0000256" key="5">
    <source>
        <dbReference type="SAM" id="MobiDB-lite"/>
    </source>
</evidence>
<dbReference type="PRINTS" id="PR01715">
    <property type="entry name" value="FERRIBNDNGPP"/>
</dbReference>
<evidence type="ECO:0000256" key="4">
    <source>
        <dbReference type="ARBA" id="ARBA00022729"/>
    </source>
</evidence>
<dbReference type="PROSITE" id="PS50983">
    <property type="entry name" value="FE_B12_PBP"/>
    <property type="match status" value="1"/>
</dbReference>
<comment type="caution">
    <text evidence="8">The sequence shown here is derived from an EMBL/GenBank/DDBJ whole genome shotgun (WGS) entry which is preliminary data.</text>
</comment>
<dbReference type="PANTHER" id="PTHR30532">
    <property type="entry name" value="IRON III DICITRATE-BINDING PERIPLASMIC PROTEIN"/>
    <property type="match status" value="1"/>
</dbReference>
<organism evidence="8 9">
    <name type="scientific">Phytoactinopolyspora halotolerans</name>
    <dbReference type="NCBI Taxonomy" id="1981512"/>
    <lineage>
        <taxon>Bacteria</taxon>
        <taxon>Bacillati</taxon>
        <taxon>Actinomycetota</taxon>
        <taxon>Actinomycetes</taxon>
        <taxon>Jiangellales</taxon>
        <taxon>Jiangellaceae</taxon>
        <taxon>Phytoactinopolyspora</taxon>
    </lineage>
</organism>
<feature type="compositionally biased region" description="Acidic residues" evidence="5">
    <location>
        <begin position="31"/>
        <end position="40"/>
    </location>
</feature>
<evidence type="ECO:0000256" key="2">
    <source>
        <dbReference type="ARBA" id="ARBA00008814"/>
    </source>
</evidence>
<dbReference type="RefSeq" id="WP_163734663.1">
    <property type="nucleotide sequence ID" value="NZ_JAAGOA010000004.1"/>
</dbReference>
<dbReference type="InterPro" id="IPR051313">
    <property type="entry name" value="Bact_iron-sidero_bind"/>
</dbReference>
<feature type="region of interest" description="Disordered" evidence="5">
    <location>
        <begin position="29"/>
        <end position="65"/>
    </location>
</feature>
<keyword evidence="4 6" id="KW-0732">Signal</keyword>
<feature type="compositionally biased region" description="Acidic residues" evidence="5">
    <location>
        <begin position="49"/>
        <end position="60"/>
    </location>
</feature>
<keyword evidence="9" id="KW-1185">Reference proteome</keyword>
<feature type="domain" description="Fe/B12 periplasmic-binding" evidence="7">
    <location>
        <begin position="83"/>
        <end position="348"/>
    </location>
</feature>
<comment type="similarity">
    <text evidence="2">Belongs to the bacterial solute-binding protein 8 family.</text>
</comment>
<comment type="subcellular location">
    <subcellularLocation>
        <location evidence="1">Cell envelope</location>
    </subcellularLocation>
</comment>
<evidence type="ECO:0000256" key="6">
    <source>
        <dbReference type="SAM" id="SignalP"/>
    </source>
</evidence>
<dbReference type="CDD" id="cd01146">
    <property type="entry name" value="FhuD"/>
    <property type="match status" value="1"/>
</dbReference>
<dbReference type="AlphaFoldDB" id="A0A6L9S433"/>
<gene>
    <name evidence="8" type="ORF">G1H10_06860</name>
</gene>
<reference evidence="8 9" key="1">
    <citation type="submission" date="2020-02" db="EMBL/GenBank/DDBJ databases">
        <authorList>
            <person name="Li X.-J."/>
            <person name="Han X.-M."/>
        </authorList>
    </citation>
    <scope>NUCLEOTIDE SEQUENCE [LARGE SCALE GENOMIC DNA]</scope>
    <source>
        <strain evidence="8 9">CCTCC AB 2017055</strain>
    </source>
</reference>
<evidence type="ECO:0000259" key="7">
    <source>
        <dbReference type="PROSITE" id="PS50983"/>
    </source>
</evidence>
<dbReference type="GO" id="GO:1901678">
    <property type="term" value="P:iron coordination entity transport"/>
    <property type="evidence" value="ECO:0007669"/>
    <property type="project" value="UniProtKB-ARBA"/>
</dbReference>
<dbReference type="PANTHER" id="PTHR30532:SF1">
    <property type="entry name" value="IRON(3+)-HYDROXAMATE-BINDING PROTEIN FHUD"/>
    <property type="match status" value="1"/>
</dbReference>
<evidence type="ECO:0000256" key="1">
    <source>
        <dbReference type="ARBA" id="ARBA00004196"/>
    </source>
</evidence>
<feature type="signal peptide" evidence="6">
    <location>
        <begin position="1"/>
        <end position="20"/>
    </location>
</feature>
<dbReference type="Pfam" id="PF01497">
    <property type="entry name" value="Peripla_BP_2"/>
    <property type="match status" value="1"/>
</dbReference>
<evidence type="ECO:0000256" key="3">
    <source>
        <dbReference type="ARBA" id="ARBA00022448"/>
    </source>
</evidence>
<feature type="chain" id="PRO_5038888205" evidence="6">
    <location>
        <begin position="21"/>
        <end position="348"/>
    </location>
</feature>
<dbReference type="InterPro" id="IPR002491">
    <property type="entry name" value="ABC_transptr_periplasmic_BD"/>
</dbReference>
<keyword evidence="3" id="KW-0813">Transport</keyword>
<evidence type="ECO:0000313" key="9">
    <source>
        <dbReference type="Proteomes" id="UP000475214"/>
    </source>
</evidence>
<dbReference type="EMBL" id="JAAGOA010000004">
    <property type="protein sequence ID" value="NED99885.1"/>
    <property type="molecule type" value="Genomic_DNA"/>
</dbReference>
<name>A0A6L9S433_9ACTN</name>
<proteinExistence type="inferred from homology"/>
<dbReference type="SUPFAM" id="SSF53807">
    <property type="entry name" value="Helical backbone' metal receptor"/>
    <property type="match status" value="1"/>
</dbReference>
<protein>
    <submittedName>
        <fullName evidence="8">Iron-siderophore ABC transporter substrate-binding protein</fullName>
    </submittedName>
</protein>
<dbReference type="GO" id="GO:0030288">
    <property type="term" value="C:outer membrane-bounded periplasmic space"/>
    <property type="evidence" value="ECO:0007669"/>
    <property type="project" value="TreeGrafter"/>
</dbReference>